<evidence type="ECO:0000313" key="3">
    <source>
        <dbReference type="Proteomes" id="UP001596392"/>
    </source>
</evidence>
<organism evidence="2 3">
    <name type="scientific">Catellatospora aurea</name>
    <dbReference type="NCBI Taxonomy" id="1337874"/>
    <lineage>
        <taxon>Bacteria</taxon>
        <taxon>Bacillati</taxon>
        <taxon>Actinomycetota</taxon>
        <taxon>Actinomycetes</taxon>
        <taxon>Micromonosporales</taxon>
        <taxon>Micromonosporaceae</taxon>
        <taxon>Catellatospora</taxon>
    </lineage>
</organism>
<dbReference type="RefSeq" id="WP_376810056.1">
    <property type="nucleotide sequence ID" value="NZ_JBHTAC010000054.1"/>
</dbReference>
<keyword evidence="3" id="KW-1185">Reference proteome</keyword>
<protein>
    <submittedName>
        <fullName evidence="2">Replicase polyprotein 1ab</fullName>
    </submittedName>
</protein>
<feature type="compositionally biased region" description="Acidic residues" evidence="1">
    <location>
        <begin position="226"/>
        <end position="294"/>
    </location>
</feature>
<feature type="compositionally biased region" description="Acidic residues" evidence="1">
    <location>
        <begin position="202"/>
        <end position="216"/>
    </location>
</feature>
<evidence type="ECO:0000256" key="1">
    <source>
        <dbReference type="SAM" id="MobiDB-lite"/>
    </source>
</evidence>
<dbReference type="SUPFAM" id="SSF48452">
    <property type="entry name" value="TPR-like"/>
    <property type="match status" value="1"/>
</dbReference>
<sequence length="313" mass="34337">MRAELLSLAKPVADTVARHLVATGQLIDDDPEQALEHALAARRLASRIAVVREAVGLAAYQTGDWASAIAEIRTYHRMTGRQTHLAVLADCERALGRPEKAIDLFRGVERDKLSQGEALELLIVAAGARGDMGQHEAAAAMLQVRELTVESNEDWSPRLRYAYADALLASGRAEEAREWFAKAAAADTDAVTDAAERLLEMDGVEIEDEPEVDDEPADRATKAEAEAEAEDADEDDLDGEDYDDEDDEDLEDEDDEDLDEDDLDDEDDDDEDDDDEDRDGGAEDEDDDDLEDFDEKPTAATVDTPATKAETDK</sequence>
<dbReference type="Gene3D" id="1.25.40.10">
    <property type="entry name" value="Tetratricopeptide repeat domain"/>
    <property type="match status" value="1"/>
</dbReference>
<dbReference type="Proteomes" id="UP001596392">
    <property type="component" value="Unassembled WGS sequence"/>
</dbReference>
<comment type="caution">
    <text evidence="2">The sequence shown here is derived from an EMBL/GenBank/DDBJ whole genome shotgun (WGS) entry which is preliminary data.</text>
</comment>
<gene>
    <name evidence="2" type="ORF">ACFQO7_32950</name>
</gene>
<dbReference type="EMBL" id="JBHTAC010000054">
    <property type="protein sequence ID" value="MFC7247308.1"/>
    <property type="molecule type" value="Genomic_DNA"/>
</dbReference>
<proteinExistence type="predicted"/>
<evidence type="ECO:0000313" key="2">
    <source>
        <dbReference type="EMBL" id="MFC7247308.1"/>
    </source>
</evidence>
<reference evidence="3" key="1">
    <citation type="journal article" date="2019" name="Int. J. Syst. Evol. Microbiol.">
        <title>The Global Catalogue of Microorganisms (GCM) 10K type strain sequencing project: providing services to taxonomists for standard genome sequencing and annotation.</title>
        <authorList>
            <consortium name="The Broad Institute Genomics Platform"/>
            <consortium name="The Broad Institute Genome Sequencing Center for Infectious Disease"/>
            <person name="Wu L."/>
            <person name="Ma J."/>
        </authorList>
    </citation>
    <scope>NUCLEOTIDE SEQUENCE [LARGE SCALE GENOMIC DNA]</scope>
    <source>
        <strain evidence="3">CGMCC 1.9106</strain>
    </source>
</reference>
<dbReference type="InterPro" id="IPR011990">
    <property type="entry name" value="TPR-like_helical_dom_sf"/>
</dbReference>
<accession>A0ABW2H5S6</accession>
<name>A0ABW2H5S6_9ACTN</name>
<feature type="region of interest" description="Disordered" evidence="1">
    <location>
        <begin position="202"/>
        <end position="313"/>
    </location>
</feature>